<keyword evidence="4 7" id="KW-1133">Transmembrane helix</keyword>
<evidence type="ECO:0000256" key="1">
    <source>
        <dbReference type="ARBA" id="ARBA00004141"/>
    </source>
</evidence>
<feature type="disulfide bond" evidence="6">
    <location>
        <begin position="143"/>
        <end position="163"/>
    </location>
</feature>
<dbReference type="PANTHER" id="PTHR19282">
    <property type="entry name" value="TETRASPANIN"/>
    <property type="match status" value="1"/>
</dbReference>
<feature type="transmembrane region" description="Helical" evidence="7">
    <location>
        <begin position="196"/>
        <end position="219"/>
    </location>
</feature>
<evidence type="ECO:0000256" key="6">
    <source>
        <dbReference type="PIRSR" id="PIRSR002419-1"/>
    </source>
</evidence>
<name>A0A0A1XLD3_ZEUCU</name>
<evidence type="ECO:0000313" key="8">
    <source>
        <dbReference type="EMBL" id="JAD11353.1"/>
    </source>
</evidence>
<organism evidence="8">
    <name type="scientific">Zeugodacus cucurbitae</name>
    <name type="common">Melon fruit fly</name>
    <name type="synonym">Bactrocera cucurbitae</name>
    <dbReference type="NCBI Taxonomy" id="28588"/>
    <lineage>
        <taxon>Eukaryota</taxon>
        <taxon>Metazoa</taxon>
        <taxon>Ecdysozoa</taxon>
        <taxon>Arthropoda</taxon>
        <taxon>Hexapoda</taxon>
        <taxon>Insecta</taxon>
        <taxon>Pterygota</taxon>
        <taxon>Neoptera</taxon>
        <taxon>Endopterygota</taxon>
        <taxon>Diptera</taxon>
        <taxon>Brachycera</taxon>
        <taxon>Muscomorpha</taxon>
        <taxon>Tephritoidea</taxon>
        <taxon>Tephritidae</taxon>
        <taxon>Zeugodacus</taxon>
        <taxon>Zeugodacus</taxon>
    </lineage>
</organism>
<dbReference type="InterPro" id="IPR008952">
    <property type="entry name" value="Tetraspanin_EC2_sf"/>
</dbReference>
<dbReference type="InterPro" id="IPR000301">
    <property type="entry name" value="Tetraspanin_animals"/>
</dbReference>
<proteinExistence type="inferred from homology"/>
<protein>
    <recommendedName>
        <fullName evidence="7">Tetraspanin</fullName>
    </recommendedName>
</protein>
<comment type="subcellular location">
    <subcellularLocation>
        <location evidence="1 7">Membrane</location>
        <topology evidence="1 7">Multi-pass membrane protein</topology>
    </subcellularLocation>
</comment>
<evidence type="ECO:0000256" key="4">
    <source>
        <dbReference type="ARBA" id="ARBA00022989"/>
    </source>
</evidence>
<dbReference type="Gene3D" id="1.10.1450.10">
    <property type="entry name" value="Tetraspanin"/>
    <property type="match status" value="1"/>
</dbReference>
<dbReference type="EMBL" id="GBXI01002939">
    <property type="protein sequence ID" value="JAD11353.1"/>
    <property type="molecule type" value="Transcribed_RNA"/>
</dbReference>
<keyword evidence="6" id="KW-1015">Disulfide bond</keyword>
<keyword evidence="5 7" id="KW-0472">Membrane</keyword>
<evidence type="ECO:0000256" key="3">
    <source>
        <dbReference type="ARBA" id="ARBA00022692"/>
    </source>
</evidence>
<feature type="transmembrane region" description="Helical" evidence="7">
    <location>
        <begin position="87"/>
        <end position="105"/>
    </location>
</feature>
<sequence>MNCLASIIKYLIYIANVVFVICGILIIILGSLMIGNLGEFKSLDEAFNVEALPIIIIVLGCIIFVISFFGCCGAIRESSCCMTTYAVLMLIMFCLQIALVIWVFVKRADFLKTMGDVVDTAWKENNSNKNVPMDALQISFKCCGKNNYEDYLMAGNKVPISCCGSLEIKECPEDVYKTKPGCKDEFVGFWSTNMNIIRYAGIAVAGIELAVFTIACCLASSMRNSRRNDIY</sequence>
<dbReference type="OrthoDB" id="71600at2759"/>
<comment type="similarity">
    <text evidence="2 7">Belongs to the tetraspanin (TM4SF) family.</text>
</comment>
<keyword evidence="3 7" id="KW-0812">Transmembrane</keyword>
<dbReference type="PANTHER" id="PTHR19282:SF521">
    <property type="entry name" value="IP01817P-RELATED"/>
    <property type="match status" value="1"/>
</dbReference>
<feature type="transmembrane region" description="Helical" evidence="7">
    <location>
        <begin position="12"/>
        <end position="34"/>
    </location>
</feature>
<reference evidence="8" key="1">
    <citation type="submission" date="2014-11" db="EMBL/GenBank/DDBJ databases">
        <authorList>
            <person name="Geib S."/>
        </authorList>
    </citation>
    <scope>NUCLEOTIDE SEQUENCE</scope>
</reference>
<dbReference type="AlphaFoldDB" id="A0A0A1XLD3"/>
<dbReference type="SUPFAM" id="SSF48652">
    <property type="entry name" value="Tetraspanin"/>
    <property type="match status" value="1"/>
</dbReference>
<feature type="transmembrane region" description="Helical" evidence="7">
    <location>
        <begin position="54"/>
        <end position="75"/>
    </location>
</feature>
<feature type="disulfide bond" evidence="6">
    <location>
        <begin position="142"/>
        <end position="182"/>
    </location>
</feature>
<dbReference type="GO" id="GO:0005886">
    <property type="term" value="C:plasma membrane"/>
    <property type="evidence" value="ECO:0007669"/>
    <property type="project" value="TreeGrafter"/>
</dbReference>
<dbReference type="Pfam" id="PF00335">
    <property type="entry name" value="Tetraspanin"/>
    <property type="match status" value="1"/>
</dbReference>
<evidence type="ECO:0000256" key="5">
    <source>
        <dbReference type="ARBA" id="ARBA00023136"/>
    </source>
</evidence>
<evidence type="ECO:0000256" key="7">
    <source>
        <dbReference type="RuleBase" id="RU361218"/>
    </source>
</evidence>
<evidence type="ECO:0000256" key="2">
    <source>
        <dbReference type="ARBA" id="ARBA00006840"/>
    </source>
</evidence>
<dbReference type="PRINTS" id="PR00259">
    <property type="entry name" value="TMFOUR"/>
</dbReference>
<reference evidence="8" key="2">
    <citation type="journal article" date="2015" name="Gigascience">
        <title>Reconstructing a comprehensive transcriptome assembly of a white-pupal translocated strain of the pest fruit fly Bactrocera cucurbitae.</title>
        <authorList>
            <person name="Sim S.B."/>
            <person name="Calla B."/>
            <person name="Hall B."/>
            <person name="DeRego T."/>
            <person name="Geib S.M."/>
        </authorList>
    </citation>
    <scope>NUCLEOTIDE SEQUENCE</scope>
</reference>
<dbReference type="CDD" id="cd03127">
    <property type="entry name" value="tetraspanin_LEL"/>
    <property type="match status" value="1"/>
</dbReference>
<dbReference type="InterPro" id="IPR018499">
    <property type="entry name" value="Tetraspanin/Peripherin"/>
</dbReference>
<dbReference type="PIRSF" id="PIRSF002419">
    <property type="entry name" value="Tetraspanin"/>
    <property type="match status" value="1"/>
</dbReference>
<accession>A0A0A1XLD3</accession>
<gene>
    <name evidence="8" type="primary">CD63_1</name>
    <name evidence="8" type="ORF">g.30723</name>
</gene>